<proteinExistence type="predicted"/>
<reference evidence="1 2" key="1">
    <citation type="submission" date="2020-03" db="EMBL/GenBank/DDBJ databases">
        <title>Genomic Encyclopedia of Type Strains, Phase IV (KMG-V): Genome sequencing to study the core and pangenomes of soil and plant-associated prokaryotes.</title>
        <authorList>
            <person name="Whitman W."/>
        </authorList>
    </citation>
    <scope>NUCLEOTIDE SEQUENCE [LARGE SCALE GENOMIC DNA]</scope>
    <source>
        <strain evidence="1 2">1B</strain>
    </source>
</reference>
<organism evidence="1 2">
    <name type="scientific">Hymenobacter artigasi</name>
    <dbReference type="NCBI Taxonomy" id="2719616"/>
    <lineage>
        <taxon>Bacteria</taxon>
        <taxon>Pseudomonadati</taxon>
        <taxon>Bacteroidota</taxon>
        <taxon>Cytophagia</taxon>
        <taxon>Cytophagales</taxon>
        <taxon>Hymenobacteraceae</taxon>
        <taxon>Hymenobacter</taxon>
    </lineage>
</organism>
<protein>
    <recommendedName>
        <fullName evidence="3">STAS/SEC14 domain-containing protein</fullName>
    </recommendedName>
</protein>
<accession>A0ABX1HF80</accession>
<dbReference type="Proteomes" id="UP000717634">
    <property type="component" value="Unassembled WGS sequence"/>
</dbReference>
<sequence length="141" mass="16016">MIPEPPQSLLQLGHRPDLGILVGRWAYQPVQPELPAVYQHVETVALAENCRFWLQDIRRRTLNDPQTTAWLLNDFFPGMARRLGGRLFVAYLVGPTLHEAILQQPGYISAEAYDGKPFAISFFGDEGEAIRWLQTQQSGLR</sequence>
<dbReference type="RefSeq" id="WP_168671340.1">
    <property type="nucleotide sequence ID" value="NZ_JAAVTK010000001.1"/>
</dbReference>
<name>A0ABX1HF80_9BACT</name>
<keyword evidence="2" id="KW-1185">Reference proteome</keyword>
<evidence type="ECO:0000313" key="1">
    <source>
        <dbReference type="EMBL" id="NKI87686.1"/>
    </source>
</evidence>
<comment type="caution">
    <text evidence="1">The sequence shown here is derived from an EMBL/GenBank/DDBJ whole genome shotgun (WGS) entry which is preliminary data.</text>
</comment>
<evidence type="ECO:0008006" key="3">
    <source>
        <dbReference type="Google" id="ProtNLM"/>
    </source>
</evidence>
<dbReference type="EMBL" id="JAAVTK010000001">
    <property type="protein sequence ID" value="NKI87686.1"/>
    <property type="molecule type" value="Genomic_DNA"/>
</dbReference>
<evidence type="ECO:0000313" key="2">
    <source>
        <dbReference type="Proteomes" id="UP000717634"/>
    </source>
</evidence>
<gene>
    <name evidence="1" type="ORF">HBN54_000265</name>
</gene>